<evidence type="ECO:0000313" key="1">
    <source>
        <dbReference type="EMBL" id="KEZ76399.1"/>
    </source>
</evidence>
<dbReference type="STRING" id="1304275.C41B8_15335"/>
<reference evidence="1 2" key="1">
    <citation type="submission" date="2013-03" db="EMBL/GenBank/DDBJ databases">
        <title>Salinisphaera hydrothermalis C41B8 Genome Sequencing.</title>
        <authorList>
            <person name="Li C."/>
            <person name="Lai Q."/>
            <person name="Shao Z."/>
        </authorList>
    </citation>
    <scope>NUCLEOTIDE SEQUENCE [LARGE SCALE GENOMIC DNA]</scope>
    <source>
        <strain evidence="1 2">C41B8</strain>
    </source>
</reference>
<keyword evidence="2" id="KW-1185">Reference proteome</keyword>
<dbReference type="Proteomes" id="UP000028302">
    <property type="component" value="Unassembled WGS sequence"/>
</dbReference>
<name>A0A084II65_SALHC</name>
<accession>A0A084II65</accession>
<dbReference type="AlphaFoldDB" id="A0A084II65"/>
<proteinExistence type="predicted"/>
<gene>
    <name evidence="1" type="ORF">C41B8_15335</name>
</gene>
<organism evidence="1 2">
    <name type="scientific">Salinisphaera hydrothermalis (strain C41B8)</name>
    <dbReference type="NCBI Taxonomy" id="1304275"/>
    <lineage>
        <taxon>Bacteria</taxon>
        <taxon>Pseudomonadati</taxon>
        <taxon>Pseudomonadota</taxon>
        <taxon>Gammaproteobacteria</taxon>
        <taxon>Salinisphaerales</taxon>
        <taxon>Salinisphaeraceae</taxon>
        <taxon>Salinisphaera</taxon>
    </lineage>
</organism>
<evidence type="ECO:0000313" key="2">
    <source>
        <dbReference type="Proteomes" id="UP000028302"/>
    </source>
</evidence>
<dbReference type="RefSeq" id="WP_037340175.1">
    <property type="nucleotide sequence ID" value="NZ_APNK01000031.1"/>
</dbReference>
<comment type="caution">
    <text evidence="1">The sequence shown here is derived from an EMBL/GenBank/DDBJ whole genome shotgun (WGS) entry which is preliminary data.</text>
</comment>
<sequence>MIFDPNAPSDAELWRHLHADHPGAVVRWLPVAYFNADSGPMAATMLAAADPAAALDANFRVHRTLPGNAALILRKK</sequence>
<protein>
    <submittedName>
        <fullName evidence="1">Uncharacterized protein</fullName>
    </submittedName>
</protein>
<dbReference type="EMBL" id="APNK01000031">
    <property type="protein sequence ID" value="KEZ76399.1"/>
    <property type="molecule type" value="Genomic_DNA"/>
</dbReference>